<proteinExistence type="predicted"/>
<evidence type="ECO:0000256" key="1">
    <source>
        <dbReference type="SAM" id="MobiDB-lite"/>
    </source>
</evidence>
<feature type="compositionally biased region" description="Basic residues" evidence="1">
    <location>
        <begin position="98"/>
        <end position="110"/>
    </location>
</feature>
<accession>A0A427AEZ8</accession>
<name>A0A427AEZ8_ENSVE</name>
<feature type="chain" id="PRO_5019265582" description="Methyltransferase" evidence="2">
    <location>
        <begin position="29"/>
        <end position="140"/>
    </location>
</feature>
<gene>
    <name evidence="3" type="ORF">B296_00003709</name>
</gene>
<keyword evidence="2" id="KW-0732">Signal</keyword>
<evidence type="ECO:0000313" key="3">
    <source>
        <dbReference type="EMBL" id="RRT74766.1"/>
    </source>
</evidence>
<feature type="region of interest" description="Disordered" evidence="1">
    <location>
        <begin position="79"/>
        <end position="113"/>
    </location>
</feature>
<reference evidence="3 4" key="1">
    <citation type="journal article" date="2014" name="Agronomy (Basel)">
        <title>A Draft Genome Sequence for Ensete ventricosum, the Drought-Tolerant Tree Against Hunger.</title>
        <authorList>
            <person name="Harrison J."/>
            <person name="Moore K.A."/>
            <person name="Paszkiewicz K."/>
            <person name="Jones T."/>
            <person name="Grant M."/>
            <person name="Ambacheew D."/>
            <person name="Muzemil S."/>
            <person name="Studholme D.J."/>
        </authorList>
    </citation>
    <scope>NUCLEOTIDE SEQUENCE [LARGE SCALE GENOMIC DNA]</scope>
</reference>
<evidence type="ECO:0000313" key="4">
    <source>
        <dbReference type="Proteomes" id="UP000287651"/>
    </source>
</evidence>
<feature type="compositionally biased region" description="Basic and acidic residues" evidence="1">
    <location>
        <begin position="79"/>
        <end position="97"/>
    </location>
</feature>
<evidence type="ECO:0000256" key="2">
    <source>
        <dbReference type="SAM" id="SignalP"/>
    </source>
</evidence>
<organism evidence="3 4">
    <name type="scientific">Ensete ventricosum</name>
    <name type="common">Abyssinian banana</name>
    <name type="synonym">Musa ensete</name>
    <dbReference type="NCBI Taxonomy" id="4639"/>
    <lineage>
        <taxon>Eukaryota</taxon>
        <taxon>Viridiplantae</taxon>
        <taxon>Streptophyta</taxon>
        <taxon>Embryophyta</taxon>
        <taxon>Tracheophyta</taxon>
        <taxon>Spermatophyta</taxon>
        <taxon>Magnoliopsida</taxon>
        <taxon>Liliopsida</taxon>
        <taxon>Zingiberales</taxon>
        <taxon>Musaceae</taxon>
        <taxon>Ensete</taxon>
    </lineage>
</organism>
<comment type="caution">
    <text evidence="3">The sequence shown here is derived from an EMBL/GenBank/DDBJ whole genome shotgun (WGS) entry which is preliminary data.</text>
</comment>
<protein>
    <recommendedName>
        <fullName evidence="5">Methyltransferase</fullName>
    </recommendedName>
</protein>
<sequence>MGQCIDPRLTSLFRSWSLLSNCLRWSSALMLLQWTKDCNFDLYRSYRVVRTGPPGYRYADCPLPSAIWPKRPSTIDFDRRRSIEGDIERQQSIEGEKGKKKKKRGRRKKNLVSSLPVRRRCPRVARVSLPPSPVGDFSPA</sequence>
<evidence type="ECO:0008006" key="5">
    <source>
        <dbReference type="Google" id="ProtNLM"/>
    </source>
</evidence>
<feature type="signal peptide" evidence="2">
    <location>
        <begin position="1"/>
        <end position="28"/>
    </location>
</feature>
<dbReference type="AlphaFoldDB" id="A0A427AEZ8"/>
<dbReference type="EMBL" id="AMZH03002680">
    <property type="protein sequence ID" value="RRT74766.1"/>
    <property type="molecule type" value="Genomic_DNA"/>
</dbReference>
<dbReference type="Proteomes" id="UP000287651">
    <property type="component" value="Unassembled WGS sequence"/>
</dbReference>